<evidence type="ECO:0000313" key="1">
    <source>
        <dbReference type="EMBL" id="KAL3591504.1"/>
    </source>
</evidence>
<keyword evidence="2" id="KW-1185">Reference proteome</keyword>
<reference evidence="1 2" key="1">
    <citation type="journal article" date="2024" name="Plant Biotechnol. J.">
        <title>Genome and CRISPR/Cas9 system of a widespread forest tree (Populus alba) in the world.</title>
        <authorList>
            <person name="Liu Y.J."/>
            <person name="Jiang P.F."/>
            <person name="Han X.M."/>
            <person name="Li X.Y."/>
            <person name="Wang H.M."/>
            <person name="Wang Y.J."/>
            <person name="Wang X.X."/>
            <person name="Zeng Q.Y."/>
        </authorList>
    </citation>
    <scope>NUCLEOTIDE SEQUENCE [LARGE SCALE GENOMIC DNA]</scope>
    <source>
        <strain evidence="2">cv. PAL-ZL1</strain>
    </source>
</reference>
<evidence type="ECO:0000313" key="2">
    <source>
        <dbReference type="Proteomes" id="UP000309997"/>
    </source>
</evidence>
<dbReference type="EMBL" id="RCHU02000005">
    <property type="protein sequence ID" value="KAL3591504.1"/>
    <property type="molecule type" value="Genomic_DNA"/>
</dbReference>
<comment type="caution">
    <text evidence="1">The sequence shown here is derived from an EMBL/GenBank/DDBJ whole genome shotgun (WGS) entry which is preliminary data.</text>
</comment>
<name>A0ACC4C9M7_POPAL</name>
<proteinExistence type="predicted"/>
<gene>
    <name evidence="1" type="ORF">D5086_010144</name>
</gene>
<sequence length="149" mass="16716">MASNDLKDKGNWREYTGKVRRPPGEIIRNQCEQNSIAVFKPEKMEVEDPVLRETSYPPGLHGVTVAENVGSGRSILKKVKYERSSLFSKAINDTRVSLEAPWGVLCGGEQWLFGVDNTITRSTLTSLLLPDLSPRLGFYGTVQEIYEKI</sequence>
<organism evidence="1 2">
    <name type="scientific">Populus alba</name>
    <name type="common">White poplar</name>
    <dbReference type="NCBI Taxonomy" id="43335"/>
    <lineage>
        <taxon>Eukaryota</taxon>
        <taxon>Viridiplantae</taxon>
        <taxon>Streptophyta</taxon>
        <taxon>Embryophyta</taxon>
        <taxon>Tracheophyta</taxon>
        <taxon>Spermatophyta</taxon>
        <taxon>Magnoliopsida</taxon>
        <taxon>eudicotyledons</taxon>
        <taxon>Gunneridae</taxon>
        <taxon>Pentapetalae</taxon>
        <taxon>rosids</taxon>
        <taxon>fabids</taxon>
        <taxon>Malpighiales</taxon>
        <taxon>Salicaceae</taxon>
        <taxon>Saliceae</taxon>
        <taxon>Populus</taxon>
    </lineage>
</organism>
<dbReference type="Proteomes" id="UP000309997">
    <property type="component" value="Unassembled WGS sequence"/>
</dbReference>
<protein>
    <submittedName>
        <fullName evidence="1">Uncharacterized protein</fullName>
    </submittedName>
</protein>
<accession>A0ACC4C9M7</accession>